<evidence type="ECO:0000313" key="3">
    <source>
        <dbReference type="Proteomes" id="UP000183982"/>
    </source>
</evidence>
<organism evidence="2 3">
    <name type="scientific">Shimia gijangensis</name>
    <dbReference type="NCBI Taxonomy" id="1470563"/>
    <lineage>
        <taxon>Bacteria</taxon>
        <taxon>Pseudomonadati</taxon>
        <taxon>Pseudomonadota</taxon>
        <taxon>Alphaproteobacteria</taxon>
        <taxon>Rhodobacterales</taxon>
        <taxon>Roseobacteraceae</taxon>
    </lineage>
</organism>
<dbReference type="RefSeq" id="WP_073249713.1">
    <property type="nucleotide sequence ID" value="NZ_FQZQ01000003.1"/>
</dbReference>
<dbReference type="AlphaFoldDB" id="A0A1M6ELS1"/>
<keyword evidence="3" id="KW-1185">Reference proteome</keyword>
<protein>
    <submittedName>
        <fullName evidence="2">Uncharacterized protein</fullName>
    </submittedName>
</protein>
<evidence type="ECO:0000256" key="1">
    <source>
        <dbReference type="SAM" id="Phobius"/>
    </source>
</evidence>
<name>A0A1M6ELS1_9RHOB</name>
<dbReference type="OrthoDB" id="7862743at2"/>
<keyword evidence="1" id="KW-0812">Transmembrane</keyword>
<keyword evidence="1" id="KW-1133">Transmembrane helix</keyword>
<proteinExistence type="predicted"/>
<gene>
    <name evidence="2" type="ORF">SAMN05444000_103240</name>
</gene>
<keyword evidence="1" id="KW-0472">Membrane</keyword>
<reference evidence="3" key="1">
    <citation type="submission" date="2016-11" db="EMBL/GenBank/DDBJ databases">
        <authorList>
            <person name="Varghese N."/>
            <person name="Submissions S."/>
        </authorList>
    </citation>
    <scope>NUCLEOTIDE SEQUENCE [LARGE SCALE GENOMIC DNA]</scope>
    <source>
        <strain evidence="3">DSM 100564</strain>
    </source>
</reference>
<accession>A0A1M6ELS1</accession>
<dbReference type="EMBL" id="FQZQ01000003">
    <property type="protein sequence ID" value="SHI86472.1"/>
    <property type="molecule type" value="Genomic_DNA"/>
</dbReference>
<sequence length="132" mass="14269">MKTVKNLLLAMINATLILVAVCLFLFWQVSSTAERVAGNFAANLDVLEPVTKSVRGLTTEVATLRIELSAAQGQTQIAARIDALDAKLAQLQASMDKIVDTPDRLMITAIDAASDKATRTLIELRDCQKPEA</sequence>
<feature type="transmembrane region" description="Helical" evidence="1">
    <location>
        <begin position="7"/>
        <end position="27"/>
    </location>
</feature>
<dbReference type="Proteomes" id="UP000183982">
    <property type="component" value="Unassembled WGS sequence"/>
</dbReference>
<evidence type="ECO:0000313" key="2">
    <source>
        <dbReference type="EMBL" id="SHI86472.1"/>
    </source>
</evidence>